<dbReference type="PROSITE" id="PS50995">
    <property type="entry name" value="HTH_MARR_2"/>
    <property type="match status" value="1"/>
</dbReference>
<keyword evidence="3" id="KW-0804">Transcription</keyword>
<dbReference type="PANTHER" id="PTHR33164:SF57">
    <property type="entry name" value="MARR-FAMILY TRANSCRIPTIONAL REGULATOR"/>
    <property type="match status" value="1"/>
</dbReference>
<dbReference type="InterPro" id="IPR036388">
    <property type="entry name" value="WH-like_DNA-bd_sf"/>
</dbReference>
<name>F8JQ69_STREN</name>
<evidence type="ECO:0000256" key="2">
    <source>
        <dbReference type="ARBA" id="ARBA00023125"/>
    </source>
</evidence>
<keyword evidence="1" id="KW-0805">Transcription regulation</keyword>
<dbReference type="STRING" id="1003195.SCATT_29640"/>
<dbReference type="EMBL" id="CP003219">
    <property type="protein sequence ID" value="AEW95335.1"/>
    <property type="molecule type" value="Genomic_DNA"/>
</dbReference>
<reference evidence="6" key="1">
    <citation type="submission" date="2011-12" db="EMBL/GenBank/DDBJ databases">
        <title>Complete genome sequence of Streptomyces cattleya strain DSM 46488.</title>
        <authorList>
            <person name="Ou H.-Y."/>
            <person name="Li P."/>
            <person name="Zhao C."/>
            <person name="O'Hagan D."/>
            <person name="Deng Z."/>
        </authorList>
    </citation>
    <scope>NUCLEOTIDE SEQUENCE [LARGE SCALE GENOMIC DNA]</scope>
    <source>
        <strain evidence="6">ATCC 35852 / DSM 46488 / JCM 4925 / NBRC 14057 / NRRL 8057</strain>
    </source>
</reference>
<dbReference type="KEGG" id="sct:SCAT_2975"/>
<dbReference type="Pfam" id="PF01047">
    <property type="entry name" value="MarR"/>
    <property type="match status" value="1"/>
</dbReference>
<evidence type="ECO:0000256" key="3">
    <source>
        <dbReference type="ARBA" id="ARBA00023163"/>
    </source>
</evidence>
<dbReference type="KEGG" id="scy:SCATT_29640"/>
<dbReference type="RefSeq" id="WP_014143712.1">
    <property type="nucleotide sequence ID" value="NC_016111.1"/>
</dbReference>
<accession>F8JQ69</accession>
<evidence type="ECO:0000256" key="1">
    <source>
        <dbReference type="ARBA" id="ARBA00023015"/>
    </source>
</evidence>
<keyword evidence="6" id="KW-1185">Reference proteome</keyword>
<dbReference type="Gene3D" id="1.10.10.10">
    <property type="entry name" value="Winged helix-like DNA-binding domain superfamily/Winged helix DNA-binding domain"/>
    <property type="match status" value="1"/>
</dbReference>
<gene>
    <name evidence="5" type="ordered locus">SCATT_29640</name>
</gene>
<dbReference type="InterPro" id="IPR036390">
    <property type="entry name" value="WH_DNA-bd_sf"/>
</dbReference>
<dbReference type="OrthoDB" id="3778086at2"/>
<dbReference type="InterPro" id="IPR023187">
    <property type="entry name" value="Tscrpt_reg_MarR-type_CS"/>
</dbReference>
<protein>
    <submittedName>
        <fullName evidence="5">MarR regulatory protein</fullName>
    </submittedName>
</protein>
<keyword evidence="2" id="KW-0238">DNA-binding</keyword>
<proteinExistence type="predicted"/>
<dbReference type="PROSITE" id="PS01117">
    <property type="entry name" value="HTH_MARR_1"/>
    <property type="match status" value="1"/>
</dbReference>
<dbReference type="InterPro" id="IPR000835">
    <property type="entry name" value="HTH_MarR-typ"/>
</dbReference>
<dbReference type="eggNOG" id="COG1846">
    <property type="taxonomic scope" value="Bacteria"/>
</dbReference>
<dbReference type="GO" id="GO:0003700">
    <property type="term" value="F:DNA-binding transcription factor activity"/>
    <property type="evidence" value="ECO:0007669"/>
    <property type="project" value="InterPro"/>
</dbReference>
<sequence>MATQEQCAELVRHFSGLSAVSRGLGRALPPECPPASVAVLTLLARYGEMRTGRLSERLGVDMSVTSRHVAYLADRGWIDRHPDPQDKRSRLLRLTPLGEQALREASDRIAEALADFLRDWTDEDVSQLATLMARLRASFGDCRPRAAHPNASRTGG</sequence>
<evidence type="ECO:0000313" key="5">
    <source>
        <dbReference type="EMBL" id="AEW95335.1"/>
    </source>
</evidence>
<accession>G8WS95</accession>
<dbReference type="HOGENOM" id="CLU_083287_15_0_11"/>
<dbReference type="GO" id="GO:0006950">
    <property type="term" value="P:response to stress"/>
    <property type="evidence" value="ECO:0007669"/>
    <property type="project" value="TreeGrafter"/>
</dbReference>
<dbReference type="GO" id="GO:0003677">
    <property type="term" value="F:DNA binding"/>
    <property type="evidence" value="ECO:0007669"/>
    <property type="project" value="UniProtKB-KW"/>
</dbReference>
<dbReference type="InterPro" id="IPR039422">
    <property type="entry name" value="MarR/SlyA-like"/>
</dbReference>
<dbReference type="Proteomes" id="UP000007842">
    <property type="component" value="Chromosome"/>
</dbReference>
<dbReference type="SMART" id="SM00347">
    <property type="entry name" value="HTH_MARR"/>
    <property type="match status" value="1"/>
</dbReference>
<dbReference type="SUPFAM" id="SSF46785">
    <property type="entry name" value="Winged helix' DNA-binding domain"/>
    <property type="match status" value="1"/>
</dbReference>
<dbReference type="PATRIC" id="fig|1003195.11.peg.4454"/>
<evidence type="ECO:0000313" key="6">
    <source>
        <dbReference type="Proteomes" id="UP000007842"/>
    </source>
</evidence>
<feature type="domain" description="HTH marR-type" evidence="4">
    <location>
        <begin position="1"/>
        <end position="137"/>
    </location>
</feature>
<evidence type="ECO:0000259" key="4">
    <source>
        <dbReference type="PROSITE" id="PS50995"/>
    </source>
</evidence>
<organism evidence="5 6">
    <name type="scientific">Streptantibioticus cattleyicolor (strain ATCC 35852 / DSM 46488 / JCM 4925 / NBRC 14057 / NRRL 8057)</name>
    <name type="common">Streptomyces cattleya</name>
    <dbReference type="NCBI Taxonomy" id="1003195"/>
    <lineage>
        <taxon>Bacteria</taxon>
        <taxon>Bacillati</taxon>
        <taxon>Actinomycetota</taxon>
        <taxon>Actinomycetes</taxon>
        <taxon>Kitasatosporales</taxon>
        <taxon>Streptomycetaceae</taxon>
        <taxon>Streptantibioticus</taxon>
    </lineage>
</organism>
<dbReference type="AlphaFoldDB" id="F8JQ69"/>
<dbReference type="PRINTS" id="PR00598">
    <property type="entry name" value="HTHMARR"/>
</dbReference>
<dbReference type="PANTHER" id="PTHR33164">
    <property type="entry name" value="TRANSCRIPTIONAL REGULATOR, MARR FAMILY"/>
    <property type="match status" value="1"/>
</dbReference>